<dbReference type="Proteomes" id="UP000597989">
    <property type="component" value="Unassembled WGS sequence"/>
</dbReference>
<keyword evidence="1" id="KW-0812">Transmembrane</keyword>
<protein>
    <submittedName>
        <fullName evidence="2">Uncharacterized protein</fullName>
    </submittedName>
</protein>
<comment type="caution">
    <text evidence="2">The sequence shown here is derived from an EMBL/GenBank/DDBJ whole genome shotgun (WGS) entry which is preliminary data.</text>
</comment>
<name>A0A917K360_9PSEU</name>
<reference evidence="2 3" key="1">
    <citation type="journal article" date="2014" name="Int. J. Syst. Evol. Microbiol.">
        <title>Complete genome sequence of Corynebacterium casei LMG S-19264T (=DSM 44701T), isolated from a smear-ripened cheese.</title>
        <authorList>
            <consortium name="US DOE Joint Genome Institute (JGI-PGF)"/>
            <person name="Walter F."/>
            <person name="Albersmeier A."/>
            <person name="Kalinowski J."/>
            <person name="Ruckert C."/>
        </authorList>
    </citation>
    <scope>NUCLEOTIDE SEQUENCE [LARGE SCALE GENOMIC DNA]</scope>
    <source>
        <strain evidence="2 3">CGMCC 4.7206</strain>
    </source>
</reference>
<evidence type="ECO:0000256" key="1">
    <source>
        <dbReference type="SAM" id="Phobius"/>
    </source>
</evidence>
<gene>
    <name evidence="2" type="ORF">GCM10011581_35390</name>
</gene>
<accession>A0A917K360</accession>
<dbReference type="AlphaFoldDB" id="A0A917K360"/>
<feature type="transmembrane region" description="Helical" evidence="1">
    <location>
        <begin position="81"/>
        <end position="101"/>
    </location>
</feature>
<proteinExistence type="predicted"/>
<feature type="transmembrane region" description="Helical" evidence="1">
    <location>
        <begin position="46"/>
        <end position="69"/>
    </location>
</feature>
<evidence type="ECO:0000313" key="2">
    <source>
        <dbReference type="EMBL" id="GGI95199.1"/>
    </source>
</evidence>
<dbReference type="EMBL" id="BMMT01000012">
    <property type="protein sequence ID" value="GGI95199.1"/>
    <property type="molecule type" value="Genomic_DNA"/>
</dbReference>
<evidence type="ECO:0000313" key="3">
    <source>
        <dbReference type="Proteomes" id="UP000597989"/>
    </source>
</evidence>
<keyword evidence="1" id="KW-1133">Transmembrane helix</keyword>
<organism evidence="2 3">
    <name type="scientific">Saccharopolyspora thermophila</name>
    <dbReference type="NCBI Taxonomy" id="89367"/>
    <lineage>
        <taxon>Bacteria</taxon>
        <taxon>Bacillati</taxon>
        <taxon>Actinomycetota</taxon>
        <taxon>Actinomycetes</taxon>
        <taxon>Pseudonocardiales</taxon>
        <taxon>Pseudonocardiaceae</taxon>
        <taxon>Saccharopolyspora</taxon>
    </lineage>
</organism>
<keyword evidence="1" id="KW-0472">Membrane</keyword>
<sequence length="111" mass="11609">MAITTHAIAYCTRVRKRPAGCAPHARAGLPAAPSGLDRPGVPAGVALPYSLLWSMVWFVLCWGSVGVLAAGFGRRSRVTTIALWAAVLVTLVGIVVAVIALPRSQMDASWG</sequence>